<dbReference type="Proteomes" id="UP000249260">
    <property type="component" value="Unassembled WGS sequence"/>
</dbReference>
<dbReference type="Gene3D" id="3.40.50.1820">
    <property type="entry name" value="alpha/beta hydrolase"/>
    <property type="match status" value="1"/>
</dbReference>
<dbReference type="RefSeq" id="WP_112884132.1">
    <property type="nucleotide sequence ID" value="NZ_QLUW01000004.1"/>
</dbReference>
<dbReference type="Pfam" id="PF00756">
    <property type="entry name" value="Esterase"/>
    <property type="match status" value="1"/>
</dbReference>
<evidence type="ECO:0008006" key="3">
    <source>
        <dbReference type="Google" id="ProtNLM"/>
    </source>
</evidence>
<dbReference type="InterPro" id="IPR050583">
    <property type="entry name" value="Mycobacterial_A85_antigen"/>
</dbReference>
<proteinExistence type="predicted"/>
<organism evidence="1 2">
    <name type="scientific">Paenibacillus montanisoli</name>
    <dbReference type="NCBI Taxonomy" id="2081970"/>
    <lineage>
        <taxon>Bacteria</taxon>
        <taxon>Bacillati</taxon>
        <taxon>Bacillota</taxon>
        <taxon>Bacilli</taxon>
        <taxon>Bacillales</taxon>
        <taxon>Paenibacillaceae</taxon>
        <taxon>Paenibacillus</taxon>
    </lineage>
</organism>
<comment type="caution">
    <text evidence="1">The sequence shown here is derived from an EMBL/GenBank/DDBJ whole genome shotgun (WGS) entry which is preliminary data.</text>
</comment>
<reference evidence="1 2" key="1">
    <citation type="submission" date="2018-06" db="EMBL/GenBank/DDBJ databases">
        <title>Paenibacillus montanisoli sp. nov., isolated from mountain area soil.</title>
        <authorList>
            <person name="Wu M."/>
        </authorList>
    </citation>
    <scope>NUCLEOTIDE SEQUENCE [LARGE SCALE GENOMIC DNA]</scope>
    <source>
        <strain evidence="1 2">RA17</strain>
    </source>
</reference>
<dbReference type="InterPro" id="IPR029058">
    <property type="entry name" value="AB_hydrolase_fold"/>
</dbReference>
<dbReference type="PANTHER" id="PTHR48098:SF1">
    <property type="entry name" value="DIACYLGLYCEROL ACYLTRANSFERASE_MYCOLYLTRANSFERASE AG85A"/>
    <property type="match status" value="1"/>
</dbReference>
<keyword evidence="2" id="KW-1185">Reference proteome</keyword>
<dbReference type="EMBL" id="QLUW01000004">
    <property type="protein sequence ID" value="RAP74343.1"/>
    <property type="molecule type" value="Genomic_DNA"/>
</dbReference>
<dbReference type="GO" id="GO:0016747">
    <property type="term" value="F:acyltransferase activity, transferring groups other than amino-acyl groups"/>
    <property type="evidence" value="ECO:0007669"/>
    <property type="project" value="TreeGrafter"/>
</dbReference>
<name>A0A328TXQ8_9BACL</name>
<dbReference type="OrthoDB" id="9777383at2"/>
<gene>
    <name evidence="1" type="ORF">DL346_19865</name>
</gene>
<evidence type="ECO:0000313" key="1">
    <source>
        <dbReference type="EMBL" id="RAP74343.1"/>
    </source>
</evidence>
<protein>
    <recommendedName>
        <fullName evidence="3">Esterase family protein</fullName>
    </recommendedName>
</protein>
<dbReference type="InterPro" id="IPR000801">
    <property type="entry name" value="Esterase-like"/>
</dbReference>
<dbReference type="SUPFAM" id="SSF53474">
    <property type="entry name" value="alpha/beta-Hydrolases"/>
    <property type="match status" value="1"/>
</dbReference>
<sequence>MNYINPPTESPQNVTHKTFYSELFGHEIGYNIYLPPDYEKSGKKYPVAYHLHGWTGNETSDIWTLEMVYSNRESITVFPNNSPVIEDFENLPVESMIINEWIPHIDREYRTNATRENRSVSGFSMGGGMAFYYAVKYPELFASVTAYAGTYHHYYHKDYHGVGEAPEKAAELYENMMREERYLEENNLLYEISQNAEKIRAKLHIKIHVGTADVLFCDNEILHLYLNSMNIPHEYIVFEEIGHEMVKIL</sequence>
<accession>A0A328TXQ8</accession>
<dbReference type="AlphaFoldDB" id="A0A328TXQ8"/>
<evidence type="ECO:0000313" key="2">
    <source>
        <dbReference type="Proteomes" id="UP000249260"/>
    </source>
</evidence>
<dbReference type="PANTHER" id="PTHR48098">
    <property type="entry name" value="ENTEROCHELIN ESTERASE-RELATED"/>
    <property type="match status" value="1"/>
</dbReference>